<dbReference type="AlphaFoldDB" id="A0A0F4KX77"/>
<proteinExistence type="predicted"/>
<sequence length="585" mass="66107">MNDVGATGGGRPSFNLLEQPWIRVTYLKGRVGLVSLRDLLVEAHRIREISSDMPQQTLPLLRTVEAVLYQAYAQRYQPMIGDDNPTALLQLWWTLWQAGQFDPQVIDDYLERYHDRFDLFNPEHPFYQTPGLTYSSDDKEYDSIGELQADVPKPKKFLFSMRAKNDLDSLTLPEAARWLVFLQAYDPAGIKSPVDGETHILRNRVYPPKSKVGTGWLGALGNVYLEQDNLFATLMLNWCLINPRGRGDDDIWFGKPGDLAPWEREPAGPDMDPDYQPTGIVDMLTLQSRRVRLVPDDSGSRVVGIVVCYGDVISADNMDAYEPMTAWRYGSENLRKKLGLPTAPRMPVTFTSDKAIWRQLQPLISAGSNGAGQTDDTRPGVIRWVETLLNWNRDDAGSGKVMQMARIHTQSMIYGPQNSFFSDAIDDSLDANLQLLHLDAPAVDVVVQVVEHTEDSVKALDSMVAQLNQSAGDKAQKDRFYAAVARVKERAYASLDQLFRQRIAEFDPSEDIERYRNDWFQAIHRDLIAVASEYRDQSPAPSFLPKANGARSSEQIFDRFLSQLNKYLGPLPSREGETANEKEVQ</sequence>
<gene>
    <name evidence="1" type="primary">cse1</name>
    <name evidence="1" type="ORF">JF70_13670</name>
</gene>
<evidence type="ECO:0000313" key="2">
    <source>
        <dbReference type="Proteomes" id="UP000033567"/>
    </source>
</evidence>
<dbReference type="Gene3D" id="1.10.132.100">
    <property type="match status" value="1"/>
</dbReference>
<dbReference type="NCBIfam" id="TIGR02547">
    <property type="entry name" value="casA_cse1"/>
    <property type="match status" value="1"/>
</dbReference>
<name>A0A0F4KX77_9BIFI</name>
<comment type="caution">
    <text evidence="1">The sequence shown here is derived from an EMBL/GenBank/DDBJ whole genome shotgun (WGS) entry which is preliminary data.</text>
</comment>
<dbReference type="PATRIC" id="fig|1684.5.peg.1431"/>
<protein>
    <submittedName>
        <fullName evidence="1">CRISPR-associated protein, Cse1 family</fullName>
    </submittedName>
</protein>
<dbReference type="Proteomes" id="UP000033567">
    <property type="component" value="Unassembled WGS sequence"/>
</dbReference>
<dbReference type="Pfam" id="PF09481">
    <property type="entry name" value="CRISPR_Cse1"/>
    <property type="match status" value="1"/>
</dbReference>
<dbReference type="InterPro" id="IPR013381">
    <property type="entry name" value="CRISPR-assoc_prot_Cse1"/>
</dbReference>
<organism evidence="1 2">
    <name type="scientific">Bifidobacterium mellis</name>
    <dbReference type="NCBI Taxonomy" id="1293823"/>
    <lineage>
        <taxon>Bacteria</taxon>
        <taxon>Bacillati</taxon>
        <taxon>Actinomycetota</taxon>
        <taxon>Actinomycetes</taxon>
        <taxon>Bifidobacteriales</taxon>
        <taxon>Bifidobacteriaceae</taxon>
        <taxon>Bifidobacterium</taxon>
    </lineage>
</organism>
<reference evidence="1 2" key="1">
    <citation type="submission" date="2014-12" db="EMBL/GenBank/DDBJ databases">
        <title>Comparative genomics of the lactic acid bacteria isolated from the honey bee gut.</title>
        <authorList>
            <person name="Ellegaard K.M."/>
            <person name="Tamarit D."/>
            <person name="Javelind E."/>
            <person name="Olofsson T."/>
            <person name="Andersson S.G."/>
            <person name="Vasquez A."/>
        </authorList>
    </citation>
    <scope>NUCLEOTIDE SEQUENCE [LARGE SCALE GENOMIC DNA]</scope>
    <source>
        <strain evidence="1 2">Bin7</strain>
    </source>
</reference>
<evidence type="ECO:0000313" key="1">
    <source>
        <dbReference type="EMBL" id="KJY50663.1"/>
    </source>
</evidence>
<accession>A0A0F4KX77</accession>
<keyword evidence="2" id="KW-1185">Reference proteome</keyword>
<dbReference type="EMBL" id="JWMF01000007">
    <property type="protein sequence ID" value="KJY50663.1"/>
    <property type="molecule type" value="Genomic_DNA"/>
</dbReference>